<dbReference type="EMBL" id="CM042880">
    <property type="protein sequence ID" value="KAI4388350.1"/>
    <property type="molecule type" value="Genomic_DNA"/>
</dbReference>
<dbReference type="Proteomes" id="UP001057402">
    <property type="component" value="Chromosome 1"/>
</dbReference>
<evidence type="ECO:0000313" key="1">
    <source>
        <dbReference type="EMBL" id="KAI4388350.1"/>
    </source>
</evidence>
<evidence type="ECO:0000313" key="2">
    <source>
        <dbReference type="Proteomes" id="UP001057402"/>
    </source>
</evidence>
<protein>
    <submittedName>
        <fullName evidence="1">Uncharacterized protein</fullName>
    </submittedName>
</protein>
<sequence length="381" mass="42563">MVGDGNESEVETLQERLRSNLTQLYAEQAILERIVYKNKNQHRRSSYFQYLLKVRRDLKLLQTARLEDLMNSCFQVIIGDKPNQRIYHLESLKKGAHDGGKPNFMDSLLGAARLLAEMVEPMLKAACEISILLARSFFMAFSLVVVALLARLRVLVQQILLDLVLAFNMVSSISQEKQSAKLTREGIEVVREYYPLRRDYLTLECVWATDKYALLEETRRIEDTQSKEPGVDFAIEVQYHSIECLLEDEHVPAVESPEAPESAMRSICPSEIQSGLQASITSHDTPLKQAEVVHEAGNDAVETQSSPGHESLHGGTPTCSPATVDIPKAKNITEKVAFVSVKRPWASANGKPEAKRSRYPAGGDGTSFDMLSGGNIQESWL</sequence>
<name>A0ACB9SAD5_9MYRT</name>
<gene>
    <name evidence="1" type="ORF">MLD38_000684</name>
</gene>
<proteinExistence type="predicted"/>
<keyword evidence="2" id="KW-1185">Reference proteome</keyword>
<organism evidence="1 2">
    <name type="scientific">Melastoma candidum</name>
    <dbReference type="NCBI Taxonomy" id="119954"/>
    <lineage>
        <taxon>Eukaryota</taxon>
        <taxon>Viridiplantae</taxon>
        <taxon>Streptophyta</taxon>
        <taxon>Embryophyta</taxon>
        <taxon>Tracheophyta</taxon>
        <taxon>Spermatophyta</taxon>
        <taxon>Magnoliopsida</taxon>
        <taxon>eudicotyledons</taxon>
        <taxon>Gunneridae</taxon>
        <taxon>Pentapetalae</taxon>
        <taxon>rosids</taxon>
        <taxon>malvids</taxon>
        <taxon>Myrtales</taxon>
        <taxon>Melastomataceae</taxon>
        <taxon>Melastomatoideae</taxon>
        <taxon>Melastomateae</taxon>
        <taxon>Melastoma</taxon>
    </lineage>
</organism>
<accession>A0ACB9SAD5</accession>
<reference evidence="2" key="1">
    <citation type="journal article" date="2023" name="Front. Plant Sci.">
        <title>Chromosomal-level genome assembly of Melastoma candidum provides insights into trichome evolution.</title>
        <authorList>
            <person name="Zhong Y."/>
            <person name="Wu W."/>
            <person name="Sun C."/>
            <person name="Zou P."/>
            <person name="Liu Y."/>
            <person name="Dai S."/>
            <person name="Zhou R."/>
        </authorList>
    </citation>
    <scope>NUCLEOTIDE SEQUENCE [LARGE SCALE GENOMIC DNA]</scope>
</reference>
<comment type="caution">
    <text evidence="1">The sequence shown here is derived from an EMBL/GenBank/DDBJ whole genome shotgun (WGS) entry which is preliminary data.</text>
</comment>